<accession>A0ABQ9FCB0</accession>
<feature type="region of interest" description="Disordered" evidence="1">
    <location>
        <begin position="1"/>
        <end position="29"/>
    </location>
</feature>
<protein>
    <submittedName>
        <fullName evidence="2">Uncharacterized protein</fullName>
    </submittedName>
</protein>
<dbReference type="PANTHER" id="PTHR19871:SF14">
    <property type="entry name" value="DUF4062 DOMAIN-CONTAINING PROTEIN"/>
    <property type="match status" value="1"/>
</dbReference>
<gene>
    <name evidence="2" type="ORF">KUTeg_008058</name>
</gene>
<dbReference type="Proteomes" id="UP001217089">
    <property type="component" value="Unassembled WGS sequence"/>
</dbReference>
<comment type="caution">
    <text evidence="2">The sequence shown here is derived from an EMBL/GenBank/DDBJ whole genome shotgun (WGS) entry which is preliminary data.</text>
</comment>
<dbReference type="EMBL" id="JARBDR010000342">
    <property type="protein sequence ID" value="KAJ8313497.1"/>
    <property type="molecule type" value="Genomic_DNA"/>
</dbReference>
<dbReference type="InterPro" id="IPR052752">
    <property type="entry name" value="NACHT-WD_repeat"/>
</dbReference>
<organism evidence="2 3">
    <name type="scientific">Tegillarca granosa</name>
    <name type="common">Malaysian cockle</name>
    <name type="synonym">Anadara granosa</name>
    <dbReference type="NCBI Taxonomy" id="220873"/>
    <lineage>
        <taxon>Eukaryota</taxon>
        <taxon>Metazoa</taxon>
        <taxon>Spiralia</taxon>
        <taxon>Lophotrochozoa</taxon>
        <taxon>Mollusca</taxon>
        <taxon>Bivalvia</taxon>
        <taxon>Autobranchia</taxon>
        <taxon>Pteriomorphia</taxon>
        <taxon>Arcoida</taxon>
        <taxon>Arcoidea</taxon>
        <taxon>Arcidae</taxon>
        <taxon>Tegillarca</taxon>
    </lineage>
</organism>
<sequence>MEGTIVSEGTNASDPGQDQLQSEEREKLERVLSGSLESLPALSSKIVRIFTSSTFTDTTLERNALMENVYPKLKEYLKTQYGLEFQVS</sequence>
<reference evidence="2 3" key="1">
    <citation type="submission" date="2022-12" db="EMBL/GenBank/DDBJ databases">
        <title>Chromosome-level genome of Tegillarca granosa.</title>
        <authorList>
            <person name="Kim J."/>
        </authorList>
    </citation>
    <scope>NUCLEOTIDE SEQUENCE [LARGE SCALE GENOMIC DNA]</scope>
    <source>
        <strain evidence="2">Teg-2019</strain>
        <tissue evidence="2">Adductor muscle</tissue>
    </source>
</reference>
<keyword evidence="3" id="KW-1185">Reference proteome</keyword>
<evidence type="ECO:0000313" key="3">
    <source>
        <dbReference type="Proteomes" id="UP001217089"/>
    </source>
</evidence>
<proteinExistence type="predicted"/>
<name>A0ABQ9FCB0_TEGGR</name>
<evidence type="ECO:0000313" key="2">
    <source>
        <dbReference type="EMBL" id="KAJ8313497.1"/>
    </source>
</evidence>
<dbReference type="PANTHER" id="PTHR19871">
    <property type="entry name" value="BETA TRANSDUCIN-RELATED PROTEIN"/>
    <property type="match status" value="1"/>
</dbReference>
<feature type="compositionally biased region" description="Polar residues" evidence="1">
    <location>
        <begin position="7"/>
        <end position="20"/>
    </location>
</feature>
<evidence type="ECO:0000256" key="1">
    <source>
        <dbReference type="SAM" id="MobiDB-lite"/>
    </source>
</evidence>